<reference evidence="9 10" key="1">
    <citation type="submission" date="2015-01" db="EMBL/GenBank/DDBJ databases">
        <title>The Genome Sequence of Capronia semiimmersa CBS27337.</title>
        <authorList>
            <consortium name="The Broad Institute Genomics Platform"/>
            <person name="Cuomo C."/>
            <person name="de Hoog S."/>
            <person name="Gorbushina A."/>
            <person name="Stielow B."/>
            <person name="Teixiera M."/>
            <person name="Abouelleil A."/>
            <person name="Chapman S.B."/>
            <person name="Priest M."/>
            <person name="Young S.K."/>
            <person name="Wortman J."/>
            <person name="Nusbaum C."/>
            <person name="Birren B."/>
        </authorList>
    </citation>
    <scope>NUCLEOTIDE SEQUENCE [LARGE SCALE GENOMIC DNA]</scope>
    <source>
        <strain evidence="9 10">CBS 27337</strain>
    </source>
</reference>
<keyword evidence="4 7" id="KW-0472">Membrane</keyword>
<dbReference type="PANTHER" id="PTHR33048:SF129">
    <property type="entry name" value="INTEGRAL MEMBRANE PROTEIN-RELATED"/>
    <property type="match status" value="1"/>
</dbReference>
<evidence type="ECO:0000256" key="2">
    <source>
        <dbReference type="ARBA" id="ARBA00022692"/>
    </source>
</evidence>
<feature type="domain" description="Rhodopsin" evidence="8">
    <location>
        <begin position="47"/>
        <end position="294"/>
    </location>
</feature>
<evidence type="ECO:0000313" key="10">
    <source>
        <dbReference type="Proteomes" id="UP000054266"/>
    </source>
</evidence>
<dbReference type="HOGENOM" id="CLU_028200_25_3_1"/>
<feature type="region of interest" description="Disordered" evidence="6">
    <location>
        <begin position="344"/>
        <end position="505"/>
    </location>
</feature>
<gene>
    <name evidence="9" type="ORF">PV04_02527</name>
</gene>
<feature type="compositionally biased region" description="Gly residues" evidence="6">
    <location>
        <begin position="417"/>
        <end position="426"/>
    </location>
</feature>
<feature type="compositionally biased region" description="Polar residues" evidence="6">
    <location>
        <begin position="462"/>
        <end position="471"/>
    </location>
</feature>
<feature type="transmembrane region" description="Helical" evidence="7">
    <location>
        <begin position="63"/>
        <end position="82"/>
    </location>
</feature>
<evidence type="ECO:0000256" key="7">
    <source>
        <dbReference type="SAM" id="Phobius"/>
    </source>
</evidence>
<evidence type="ECO:0000256" key="1">
    <source>
        <dbReference type="ARBA" id="ARBA00004141"/>
    </source>
</evidence>
<name>A0A0D2E7D5_9EURO</name>
<evidence type="ECO:0000259" key="8">
    <source>
        <dbReference type="Pfam" id="PF20684"/>
    </source>
</evidence>
<dbReference type="PANTHER" id="PTHR33048">
    <property type="entry name" value="PTH11-LIKE INTEGRAL MEMBRANE PROTEIN (AFU_ORTHOLOGUE AFUA_5G11245)"/>
    <property type="match status" value="1"/>
</dbReference>
<dbReference type="Proteomes" id="UP000054266">
    <property type="component" value="Unassembled WGS sequence"/>
</dbReference>
<feature type="compositionally biased region" description="Basic and acidic residues" evidence="6">
    <location>
        <begin position="389"/>
        <end position="408"/>
    </location>
</feature>
<feature type="transmembrane region" description="Helical" evidence="7">
    <location>
        <begin position="201"/>
        <end position="222"/>
    </location>
</feature>
<comment type="similarity">
    <text evidence="5">Belongs to the SAT4 family.</text>
</comment>
<feature type="compositionally biased region" description="Basic and acidic residues" evidence="6">
    <location>
        <begin position="449"/>
        <end position="461"/>
    </location>
</feature>
<evidence type="ECO:0000256" key="6">
    <source>
        <dbReference type="SAM" id="MobiDB-lite"/>
    </source>
</evidence>
<accession>A0A0D2E7D5</accession>
<feature type="transmembrane region" description="Helical" evidence="7">
    <location>
        <begin position="30"/>
        <end position="51"/>
    </location>
</feature>
<feature type="compositionally biased region" description="Basic and acidic residues" evidence="6">
    <location>
        <begin position="357"/>
        <end position="372"/>
    </location>
</feature>
<dbReference type="Pfam" id="PF20684">
    <property type="entry name" value="Fung_rhodopsin"/>
    <property type="match status" value="1"/>
</dbReference>
<organism evidence="9 10">
    <name type="scientific">Phialophora macrospora</name>
    <dbReference type="NCBI Taxonomy" id="1851006"/>
    <lineage>
        <taxon>Eukaryota</taxon>
        <taxon>Fungi</taxon>
        <taxon>Dikarya</taxon>
        <taxon>Ascomycota</taxon>
        <taxon>Pezizomycotina</taxon>
        <taxon>Eurotiomycetes</taxon>
        <taxon>Chaetothyriomycetidae</taxon>
        <taxon>Chaetothyriales</taxon>
        <taxon>Herpotrichiellaceae</taxon>
        <taxon>Phialophora</taxon>
    </lineage>
</organism>
<sequence>MVDTLHPAPSVIATWPKPNYVNPDTRGPGLVYICIVFGAIGIITVTARLYSRLFITKAPGLDDLLVVIALGFLTALLVLVIIGNKDFYSGRHVWDIPPNSFVGGRINIWASLWCYVIGITLIKISVLLFYRRLSVKFSRAFLIATWVGIVYNILYFVSFGLTLLLLCRPLHAYWDSFSPAWAASHDFHCASENAALPASSAFSVAGDFYSTLLPLILVYYLELPRRQKIALYALFALGFMAVAAGVVRTVLMYKLLNVDYDFTWELWLTWVWAVVELYLALFAASAPSLKPFFQHFFVDSLNSFARSSRRRRDYGQTSGPGHYDPTPAKGYTSAQGMYVTEDAAAAAANNRQSQPPDVERGRLPWTHRDERSVSQQSWFRGNTPTGTGGRDRDGTRHLELRPTEDGKKMIPMRVYSRGGGGGGGSQYSGVSGATADPFADAGADADADRDERDRDRDRDRSNSTVTATTPSSRHDWPLPALASEPHHQPREFLANPRLSMYDGNL</sequence>
<evidence type="ECO:0000313" key="9">
    <source>
        <dbReference type="EMBL" id="KIW70237.1"/>
    </source>
</evidence>
<evidence type="ECO:0000256" key="4">
    <source>
        <dbReference type="ARBA" id="ARBA00023136"/>
    </source>
</evidence>
<evidence type="ECO:0000256" key="3">
    <source>
        <dbReference type="ARBA" id="ARBA00022989"/>
    </source>
</evidence>
<feature type="transmembrane region" description="Helical" evidence="7">
    <location>
        <begin position="229"/>
        <end position="247"/>
    </location>
</feature>
<feature type="transmembrane region" description="Helical" evidence="7">
    <location>
        <begin position="108"/>
        <end position="129"/>
    </location>
</feature>
<feature type="compositionally biased region" description="Low complexity" evidence="6">
    <location>
        <begin position="427"/>
        <end position="442"/>
    </location>
</feature>
<keyword evidence="2 7" id="KW-0812">Transmembrane</keyword>
<comment type="subcellular location">
    <subcellularLocation>
        <location evidence="1">Membrane</location>
        <topology evidence="1">Multi-pass membrane protein</topology>
    </subcellularLocation>
</comment>
<dbReference type="EMBL" id="KN846957">
    <property type="protein sequence ID" value="KIW70237.1"/>
    <property type="molecule type" value="Genomic_DNA"/>
</dbReference>
<dbReference type="GO" id="GO:0016020">
    <property type="term" value="C:membrane"/>
    <property type="evidence" value="ECO:0007669"/>
    <property type="project" value="UniProtKB-SubCell"/>
</dbReference>
<feature type="transmembrane region" description="Helical" evidence="7">
    <location>
        <begin position="141"/>
        <end position="166"/>
    </location>
</feature>
<dbReference type="InterPro" id="IPR049326">
    <property type="entry name" value="Rhodopsin_dom_fungi"/>
</dbReference>
<proteinExistence type="inferred from homology"/>
<feature type="transmembrane region" description="Helical" evidence="7">
    <location>
        <begin position="267"/>
        <end position="286"/>
    </location>
</feature>
<dbReference type="InterPro" id="IPR052337">
    <property type="entry name" value="SAT4-like"/>
</dbReference>
<keyword evidence="3 7" id="KW-1133">Transmembrane helix</keyword>
<protein>
    <recommendedName>
        <fullName evidence="8">Rhodopsin domain-containing protein</fullName>
    </recommendedName>
</protein>
<feature type="region of interest" description="Disordered" evidence="6">
    <location>
        <begin position="309"/>
        <end position="330"/>
    </location>
</feature>
<evidence type="ECO:0000256" key="5">
    <source>
        <dbReference type="ARBA" id="ARBA00038359"/>
    </source>
</evidence>
<dbReference type="AlphaFoldDB" id="A0A0D2E7D5"/>
<dbReference type="STRING" id="5601.A0A0D2E7D5"/>
<keyword evidence="10" id="KW-1185">Reference proteome</keyword>